<gene>
    <name evidence="6" type="ORF">VA613_01440</name>
</gene>
<evidence type="ECO:0000313" key="7">
    <source>
        <dbReference type="Proteomes" id="UP001334732"/>
    </source>
</evidence>
<sequence>MSSAYASWQEEKRSAWLYRVVADCERGTAREALFTELAQAADAQAEIWLGTIRQGGGPLPGTYRPDLRTRIVGRLTRLFKPRAMRGVLAAMKVRGMVLYTQNPPHPMPTRVDQIGKRHQSGTAGNALRAGVFGINDGLVSNAALIYGVAGAAPEPSVILLTGVAGLLAGAFSMASGEYVSVRSQREMFEYQIGLERDELAEYPQEEAAELALIYAAKGMDPAEARRLADTLMQDPERALDTLAREELGLNPDELGSPWVAAISSFSAFTAGAALPLLPFLVESAHALAASIVLTALGLFIVGASMSLFTGRHALLSGLRMLGIGGAAGLATYFIGAWLGVTLG</sequence>
<keyword evidence="2 5" id="KW-0812">Transmembrane</keyword>
<feature type="transmembrane region" description="Helical" evidence="5">
    <location>
        <begin position="157"/>
        <end position="179"/>
    </location>
</feature>
<evidence type="ECO:0000256" key="1">
    <source>
        <dbReference type="ARBA" id="ARBA00004127"/>
    </source>
</evidence>
<keyword evidence="7" id="KW-1185">Reference proteome</keyword>
<dbReference type="PANTHER" id="PTHR31851">
    <property type="entry name" value="FE(2+)/MN(2+) TRANSPORTER PCL1"/>
    <property type="match status" value="1"/>
</dbReference>
<evidence type="ECO:0000256" key="3">
    <source>
        <dbReference type="ARBA" id="ARBA00022989"/>
    </source>
</evidence>
<dbReference type="Proteomes" id="UP001334732">
    <property type="component" value="Chromosome"/>
</dbReference>
<dbReference type="Pfam" id="PF01988">
    <property type="entry name" value="VIT1"/>
    <property type="match status" value="1"/>
</dbReference>
<proteinExistence type="predicted"/>
<feature type="transmembrane region" description="Helical" evidence="5">
    <location>
        <begin position="258"/>
        <end position="281"/>
    </location>
</feature>
<evidence type="ECO:0000256" key="2">
    <source>
        <dbReference type="ARBA" id="ARBA00022692"/>
    </source>
</evidence>
<organism evidence="6 7">
    <name type="scientific">Thiobacillus sedimenti</name>
    <dbReference type="NCBI Taxonomy" id="3110231"/>
    <lineage>
        <taxon>Bacteria</taxon>
        <taxon>Pseudomonadati</taxon>
        <taxon>Pseudomonadota</taxon>
        <taxon>Betaproteobacteria</taxon>
        <taxon>Nitrosomonadales</taxon>
        <taxon>Thiobacillaceae</taxon>
        <taxon>Thiobacillus</taxon>
    </lineage>
</organism>
<dbReference type="RefSeq" id="WP_324780090.1">
    <property type="nucleotide sequence ID" value="NZ_CP141769.1"/>
</dbReference>
<feature type="transmembrane region" description="Helical" evidence="5">
    <location>
        <begin position="287"/>
        <end position="308"/>
    </location>
</feature>
<accession>A0ABZ1CK23</accession>
<comment type="subcellular location">
    <subcellularLocation>
        <location evidence="1">Endomembrane system</location>
        <topology evidence="1">Multi-pass membrane protein</topology>
    </subcellularLocation>
</comment>
<keyword evidence="3 5" id="KW-1133">Transmembrane helix</keyword>
<feature type="transmembrane region" description="Helical" evidence="5">
    <location>
        <begin position="320"/>
        <end position="340"/>
    </location>
</feature>
<name>A0ABZ1CK23_9PROT</name>
<evidence type="ECO:0000256" key="5">
    <source>
        <dbReference type="SAM" id="Phobius"/>
    </source>
</evidence>
<dbReference type="InterPro" id="IPR008217">
    <property type="entry name" value="Ccc1_fam"/>
</dbReference>
<dbReference type="EMBL" id="CP141769">
    <property type="protein sequence ID" value="WRS39559.1"/>
    <property type="molecule type" value="Genomic_DNA"/>
</dbReference>
<evidence type="ECO:0000313" key="6">
    <source>
        <dbReference type="EMBL" id="WRS39559.1"/>
    </source>
</evidence>
<protein>
    <submittedName>
        <fullName evidence="6">VIT1/CCC1 transporter family protein</fullName>
    </submittedName>
</protein>
<keyword evidence="4 5" id="KW-0472">Membrane</keyword>
<dbReference type="CDD" id="cd02433">
    <property type="entry name" value="Nodulin-21_like_2"/>
    <property type="match status" value="1"/>
</dbReference>
<evidence type="ECO:0000256" key="4">
    <source>
        <dbReference type="ARBA" id="ARBA00023136"/>
    </source>
</evidence>
<reference evidence="6 7" key="1">
    <citation type="submission" date="2023-12" db="EMBL/GenBank/DDBJ databases">
        <title>Thiobacillus sedimentum sp. nov., a chemolithoautotrophic sulfur-oxidizing bacterium isolated from freshwater sediment.</title>
        <authorList>
            <person name="Luo J."/>
            <person name="Dai C."/>
        </authorList>
    </citation>
    <scope>NUCLEOTIDE SEQUENCE [LARGE SCALE GENOMIC DNA]</scope>
    <source>
        <strain evidence="6 7">SCUT-2</strain>
    </source>
</reference>